<evidence type="ECO:0000313" key="2">
    <source>
        <dbReference type="Proteomes" id="UP000805193"/>
    </source>
</evidence>
<dbReference type="Proteomes" id="UP000805193">
    <property type="component" value="Unassembled WGS sequence"/>
</dbReference>
<name>A0AC60QC12_IXOPE</name>
<proteinExistence type="predicted"/>
<comment type="caution">
    <text evidence="1">The sequence shown here is derived from an EMBL/GenBank/DDBJ whole genome shotgun (WGS) entry which is preliminary data.</text>
</comment>
<sequence>MSMWGALTSTGLGPFHRLVCSFGALQYTDIIDQVLLPFLLDGPYPDGLFLLQDDRSPVHQADTVKKLLEQRAITMLPWPPGGADWNVIENVWGILKKRLSRRNLADSSMGTLESAIKKE</sequence>
<reference evidence="1 2" key="1">
    <citation type="journal article" date="2020" name="Cell">
        <title>Large-Scale Comparative Analyses of Tick Genomes Elucidate Their Genetic Diversity and Vector Capacities.</title>
        <authorList>
            <consortium name="Tick Genome and Microbiome Consortium (TIGMIC)"/>
            <person name="Jia N."/>
            <person name="Wang J."/>
            <person name="Shi W."/>
            <person name="Du L."/>
            <person name="Sun Y."/>
            <person name="Zhan W."/>
            <person name="Jiang J.F."/>
            <person name="Wang Q."/>
            <person name="Zhang B."/>
            <person name="Ji P."/>
            <person name="Bell-Sakyi L."/>
            <person name="Cui X.M."/>
            <person name="Yuan T.T."/>
            <person name="Jiang B.G."/>
            <person name="Yang W.F."/>
            <person name="Lam T.T."/>
            <person name="Chang Q.C."/>
            <person name="Ding S.J."/>
            <person name="Wang X.J."/>
            <person name="Zhu J.G."/>
            <person name="Ruan X.D."/>
            <person name="Zhao L."/>
            <person name="Wei J.T."/>
            <person name="Ye R.Z."/>
            <person name="Que T.C."/>
            <person name="Du C.H."/>
            <person name="Zhou Y.H."/>
            <person name="Cheng J.X."/>
            <person name="Dai P.F."/>
            <person name="Guo W.B."/>
            <person name="Han X.H."/>
            <person name="Huang E.J."/>
            <person name="Li L.F."/>
            <person name="Wei W."/>
            <person name="Gao Y.C."/>
            <person name="Liu J.Z."/>
            <person name="Shao H.Z."/>
            <person name="Wang X."/>
            <person name="Wang C.C."/>
            <person name="Yang T.C."/>
            <person name="Huo Q.B."/>
            <person name="Li W."/>
            <person name="Chen H.Y."/>
            <person name="Chen S.E."/>
            <person name="Zhou L.G."/>
            <person name="Ni X.B."/>
            <person name="Tian J.H."/>
            <person name="Sheng Y."/>
            <person name="Liu T."/>
            <person name="Pan Y.S."/>
            <person name="Xia L.Y."/>
            <person name="Li J."/>
            <person name="Zhao F."/>
            <person name="Cao W.C."/>
        </authorList>
    </citation>
    <scope>NUCLEOTIDE SEQUENCE [LARGE SCALE GENOMIC DNA]</scope>
    <source>
        <strain evidence="1">Iper-2018</strain>
    </source>
</reference>
<organism evidence="1 2">
    <name type="scientific">Ixodes persulcatus</name>
    <name type="common">Taiga tick</name>
    <dbReference type="NCBI Taxonomy" id="34615"/>
    <lineage>
        <taxon>Eukaryota</taxon>
        <taxon>Metazoa</taxon>
        <taxon>Ecdysozoa</taxon>
        <taxon>Arthropoda</taxon>
        <taxon>Chelicerata</taxon>
        <taxon>Arachnida</taxon>
        <taxon>Acari</taxon>
        <taxon>Parasitiformes</taxon>
        <taxon>Ixodida</taxon>
        <taxon>Ixodoidea</taxon>
        <taxon>Ixodidae</taxon>
        <taxon>Ixodinae</taxon>
        <taxon>Ixodes</taxon>
    </lineage>
</organism>
<protein>
    <submittedName>
        <fullName evidence="1">Uncharacterized protein</fullName>
    </submittedName>
</protein>
<keyword evidence="2" id="KW-1185">Reference proteome</keyword>
<dbReference type="EMBL" id="JABSTQ010009299">
    <property type="protein sequence ID" value="KAG0430691.1"/>
    <property type="molecule type" value="Genomic_DNA"/>
</dbReference>
<evidence type="ECO:0000313" key="1">
    <source>
        <dbReference type="EMBL" id="KAG0430691.1"/>
    </source>
</evidence>
<gene>
    <name evidence="1" type="ORF">HPB47_022461</name>
</gene>
<accession>A0AC60QC12</accession>